<dbReference type="Gene3D" id="3.30.900.10">
    <property type="entry name" value="HORMA domain"/>
    <property type="match status" value="1"/>
</dbReference>
<keyword evidence="3" id="KW-0238">DNA-binding</keyword>
<dbReference type="GO" id="GO:0016035">
    <property type="term" value="C:zeta DNA polymerase complex"/>
    <property type="evidence" value="ECO:0007669"/>
    <property type="project" value="TreeGrafter"/>
</dbReference>
<evidence type="ECO:0000256" key="1">
    <source>
        <dbReference type="ARBA" id="ARBA00010348"/>
    </source>
</evidence>
<evidence type="ECO:0000313" key="4">
    <source>
        <dbReference type="Proteomes" id="UP000269721"/>
    </source>
</evidence>
<dbReference type="EMBL" id="KZ995436">
    <property type="protein sequence ID" value="RKO90681.1"/>
    <property type="molecule type" value="Genomic_DNA"/>
</dbReference>
<dbReference type="PROSITE" id="PS50815">
    <property type="entry name" value="HORMA"/>
    <property type="match status" value="1"/>
</dbReference>
<dbReference type="AlphaFoldDB" id="A0A4P9WDC3"/>
<dbReference type="PANTHER" id="PTHR11842:SF10">
    <property type="entry name" value="MITOTIC SPINDLE ASSEMBLY CHECKPOINT PROTEIN MAD2B"/>
    <property type="match status" value="1"/>
</dbReference>
<dbReference type="InterPro" id="IPR045091">
    <property type="entry name" value="Mad2-like"/>
</dbReference>
<name>A0A4P9WDC3_9FUNG</name>
<feature type="domain" description="HORMA" evidence="2">
    <location>
        <begin position="2"/>
        <end position="169"/>
    </location>
</feature>
<evidence type="ECO:0000259" key="2">
    <source>
        <dbReference type="PROSITE" id="PS50815"/>
    </source>
</evidence>
<dbReference type="InterPro" id="IPR036570">
    <property type="entry name" value="HORMA_dom_sf"/>
</dbReference>
<keyword evidence="4" id="KW-1185">Reference proteome</keyword>
<gene>
    <name evidence="3" type="ORF">BDK51DRAFT_46387</name>
</gene>
<dbReference type="PANTHER" id="PTHR11842">
    <property type="entry name" value="MITOTIC SPINDLE ASSEMBLY CHECKPOINT PROTEIN MAD2"/>
    <property type="match status" value="1"/>
</dbReference>
<reference evidence="4" key="1">
    <citation type="journal article" date="2018" name="Nat. Microbiol.">
        <title>Leveraging single-cell genomics to expand the fungal tree of life.</title>
        <authorList>
            <person name="Ahrendt S.R."/>
            <person name="Quandt C.A."/>
            <person name="Ciobanu D."/>
            <person name="Clum A."/>
            <person name="Salamov A."/>
            <person name="Andreopoulos B."/>
            <person name="Cheng J.F."/>
            <person name="Woyke T."/>
            <person name="Pelin A."/>
            <person name="Henrissat B."/>
            <person name="Reynolds N.K."/>
            <person name="Benny G.L."/>
            <person name="Smith M.E."/>
            <person name="James T.Y."/>
            <person name="Grigoriev I.V."/>
        </authorList>
    </citation>
    <scope>NUCLEOTIDE SEQUENCE [LARGE SCALE GENOMIC DNA]</scope>
</reference>
<sequence length="169" mass="18973">MPGAKDTLVQFLEAACHYILYVREVYPAGRDLTWSLQSADLFEPRRLFNVPVRMSRHPLLNGYIADVLGAVRPDLEKGVVNKILLSILDERHTPVEKFTFQIRSLVEGLTEEQKREAKTSASTTDIESFFRSFLTKISVCDSMLSPNPPGSVRSLPSHRVMNVPGLESA</sequence>
<organism evidence="3 4">
    <name type="scientific">Blyttiomyces helicus</name>
    <dbReference type="NCBI Taxonomy" id="388810"/>
    <lineage>
        <taxon>Eukaryota</taxon>
        <taxon>Fungi</taxon>
        <taxon>Fungi incertae sedis</taxon>
        <taxon>Chytridiomycota</taxon>
        <taxon>Chytridiomycota incertae sedis</taxon>
        <taxon>Chytridiomycetes</taxon>
        <taxon>Chytridiomycetes incertae sedis</taxon>
        <taxon>Blyttiomyces</taxon>
    </lineage>
</organism>
<dbReference type="GO" id="GO:0003677">
    <property type="term" value="F:DNA binding"/>
    <property type="evidence" value="ECO:0007669"/>
    <property type="project" value="UniProtKB-KW"/>
</dbReference>
<dbReference type="SUPFAM" id="SSF56019">
    <property type="entry name" value="The spindle assembly checkpoint protein mad2"/>
    <property type="match status" value="1"/>
</dbReference>
<protein>
    <submittedName>
        <fullName evidence="3">DNA-binding protein</fullName>
    </submittedName>
</protein>
<proteinExistence type="inferred from homology"/>
<dbReference type="OrthoDB" id="21254at2759"/>
<dbReference type="Proteomes" id="UP000269721">
    <property type="component" value="Unassembled WGS sequence"/>
</dbReference>
<comment type="similarity">
    <text evidence="1">Belongs to the MAD2 family.</text>
</comment>
<evidence type="ECO:0000313" key="3">
    <source>
        <dbReference type="EMBL" id="RKO90681.1"/>
    </source>
</evidence>
<dbReference type="InterPro" id="IPR003511">
    <property type="entry name" value="HORMA_dom"/>
</dbReference>
<accession>A0A4P9WDC3</accession>